<dbReference type="InterPro" id="IPR029044">
    <property type="entry name" value="Nucleotide-diphossugar_trans"/>
</dbReference>
<evidence type="ECO:0000313" key="8">
    <source>
        <dbReference type="EMBL" id="KAK5545534.1"/>
    </source>
</evidence>
<dbReference type="PANTHER" id="PTHR32385">
    <property type="entry name" value="MANNOSYL PHOSPHORYLINOSITOL CERAMIDE SYNTHASE"/>
    <property type="match status" value="1"/>
</dbReference>
<feature type="transmembrane region" description="Helical" evidence="7">
    <location>
        <begin position="275"/>
        <end position="297"/>
    </location>
</feature>
<comment type="subcellular location">
    <subcellularLocation>
        <location evidence="1">Membrane</location>
        <topology evidence="1">Multi-pass membrane protein</topology>
    </subcellularLocation>
</comment>
<dbReference type="PANTHER" id="PTHR32385:SF20">
    <property type="entry name" value="MANNOSYL PHOSPHORYLINOSITOL CERAMIDE SYNTHASE CSH1-RELATED"/>
    <property type="match status" value="1"/>
</dbReference>
<proteinExistence type="inferred from homology"/>
<protein>
    <submittedName>
        <fullName evidence="8">CSG1/SUR1-like protein</fullName>
    </submittedName>
</protein>
<dbReference type="InterPro" id="IPR051706">
    <property type="entry name" value="Glycosyltransferase_domain"/>
</dbReference>
<dbReference type="InterPro" id="IPR007577">
    <property type="entry name" value="GlycoTrfase_DXD_sugar-bd_CS"/>
</dbReference>
<sequence>MRRSLLIFLLTTVIVVTLLLHSVSTLLSLLIEDASRDAIHRSEIPAPNSTLLDSRPQLIPKIIHQTYKNESIPSHWLPAQQSCLKLHPDYEYILWTDKKSHDFIAKEYPWFLSTFAGYKHNIQRADAIRYFVLAHYGGVYLDLDDGCERRLDPLLSYTAFLRRTVPTGISNDVMGAIPQHPFFLRVMESLQGADRSWVLPYITIMASTGPLFLSVIWKKWMGEHAHLDPETWVGRVRVLMPSEYSKHAWSFFKEYKGNSWHGGDARFIFWMGKNWMLLTALGFLLAGVVGVSIWWVYSRLIIVGSSRRRGPHGSLRVSPFRFPGVGHRMPLWKVWSGKTQSYEMVAQHDA</sequence>
<keyword evidence="9" id="KW-1185">Reference proteome</keyword>
<comment type="caution">
    <text evidence="8">The sequence shown here is derived from an EMBL/GenBank/DDBJ whole genome shotgun (WGS) entry which is preliminary data.</text>
</comment>
<accession>A0AAV9QNF1</accession>
<dbReference type="FunFam" id="3.90.550.20:FF:000001">
    <property type="entry name" value="MIPC synthase subunit (SurA)"/>
    <property type="match status" value="1"/>
</dbReference>
<name>A0AAV9QNF1_9PEZI</name>
<dbReference type="Gene3D" id="3.90.550.20">
    <property type="match status" value="1"/>
</dbReference>
<dbReference type="SUPFAM" id="SSF53448">
    <property type="entry name" value="Nucleotide-diphospho-sugar transferases"/>
    <property type="match status" value="1"/>
</dbReference>
<dbReference type="GO" id="GO:0016020">
    <property type="term" value="C:membrane"/>
    <property type="evidence" value="ECO:0007669"/>
    <property type="project" value="UniProtKB-SubCell"/>
</dbReference>
<keyword evidence="5 7" id="KW-1133">Transmembrane helix</keyword>
<dbReference type="GO" id="GO:0051999">
    <property type="term" value="P:mannosyl-inositol phosphorylceramide biosynthetic process"/>
    <property type="evidence" value="ECO:0007669"/>
    <property type="project" value="TreeGrafter"/>
</dbReference>
<evidence type="ECO:0000313" key="9">
    <source>
        <dbReference type="Proteomes" id="UP001345827"/>
    </source>
</evidence>
<evidence type="ECO:0000256" key="7">
    <source>
        <dbReference type="SAM" id="Phobius"/>
    </source>
</evidence>
<evidence type="ECO:0000256" key="1">
    <source>
        <dbReference type="ARBA" id="ARBA00004141"/>
    </source>
</evidence>
<evidence type="ECO:0000256" key="2">
    <source>
        <dbReference type="ARBA" id="ARBA00009003"/>
    </source>
</evidence>
<keyword evidence="4 7" id="KW-0812">Transmembrane</keyword>
<evidence type="ECO:0000256" key="4">
    <source>
        <dbReference type="ARBA" id="ARBA00022692"/>
    </source>
</evidence>
<dbReference type="Proteomes" id="UP001345827">
    <property type="component" value="Unassembled WGS sequence"/>
</dbReference>
<dbReference type="GO" id="GO:0000030">
    <property type="term" value="F:mannosyltransferase activity"/>
    <property type="evidence" value="ECO:0007669"/>
    <property type="project" value="TreeGrafter"/>
</dbReference>
<keyword evidence="3" id="KW-0808">Transferase</keyword>
<keyword evidence="6 7" id="KW-0472">Membrane</keyword>
<evidence type="ECO:0000256" key="5">
    <source>
        <dbReference type="ARBA" id="ARBA00022989"/>
    </source>
</evidence>
<dbReference type="AlphaFoldDB" id="A0AAV9QNF1"/>
<comment type="similarity">
    <text evidence="2">Belongs to the glycosyltransferase 32 family.</text>
</comment>
<reference evidence="8 9" key="1">
    <citation type="submission" date="2023-06" db="EMBL/GenBank/DDBJ databases">
        <title>Black Yeasts Isolated from many extreme environments.</title>
        <authorList>
            <person name="Coleine C."/>
            <person name="Stajich J.E."/>
            <person name="Selbmann L."/>
        </authorList>
    </citation>
    <scope>NUCLEOTIDE SEQUENCE [LARGE SCALE GENOMIC DNA]</scope>
    <source>
        <strain evidence="8 9">CCFEE 5887</strain>
    </source>
</reference>
<evidence type="ECO:0000256" key="6">
    <source>
        <dbReference type="ARBA" id="ARBA00023136"/>
    </source>
</evidence>
<dbReference type="EMBL" id="JAXLQG010000001">
    <property type="protein sequence ID" value="KAK5545534.1"/>
    <property type="molecule type" value="Genomic_DNA"/>
</dbReference>
<evidence type="ECO:0000256" key="3">
    <source>
        <dbReference type="ARBA" id="ARBA00022679"/>
    </source>
</evidence>
<gene>
    <name evidence="8" type="primary">CSH1_1</name>
    <name evidence="8" type="ORF">LTR25_000541</name>
</gene>
<dbReference type="Pfam" id="PF04488">
    <property type="entry name" value="Gly_transf_sug"/>
    <property type="match status" value="1"/>
</dbReference>
<organism evidence="8 9">
    <name type="scientific">Vermiconidia calcicola</name>
    <dbReference type="NCBI Taxonomy" id="1690605"/>
    <lineage>
        <taxon>Eukaryota</taxon>
        <taxon>Fungi</taxon>
        <taxon>Dikarya</taxon>
        <taxon>Ascomycota</taxon>
        <taxon>Pezizomycotina</taxon>
        <taxon>Dothideomycetes</taxon>
        <taxon>Dothideomycetidae</taxon>
        <taxon>Mycosphaerellales</taxon>
        <taxon>Extremaceae</taxon>
        <taxon>Vermiconidia</taxon>
    </lineage>
</organism>